<reference evidence="1" key="1">
    <citation type="submission" date="2022-07" db="EMBL/GenBank/DDBJ databases">
        <title>Genome Sequence of Phlebia brevispora.</title>
        <authorList>
            <person name="Buettner E."/>
        </authorList>
    </citation>
    <scope>NUCLEOTIDE SEQUENCE</scope>
    <source>
        <strain evidence="1">MPL23</strain>
    </source>
</reference>
<organism evidence="1 2">
    <name type="scientific">Phlebia brevispora</name>
    <dbReference type="NCBI Taxonomy" id="194682"/>
    <lineage>
        <taxon>Eukaryota</taxon>
        <taxon>Fungi</taxon>
        <taxon>Dikarya</taxon>
        <taxon>Basidiomycota</taxon>
        <taxon>Agaricomycotina</taxon>
        <taxon>Agaricomycetes</taxon>
        <taxon>Polyporales</taxon>
        <taxon>Meruliaceae</taxon>
        <taxon>Phlebia</taxon>
    </lineage>
</organism>
<keyword evidence="2" id="KW-1185">Reference proteome</keyword>
<accession>A0ACC1RV11</accession>
<sequence length="176" mass="19244">MVDYDKHVRRGHPIMFSLIIVFAIIELAISGWLVARFNKHHNYPSISVRDKTRFLLFTSTWTILGCFFYMILFLRSASAVSAGPGSALTSVGSHGIFMFMTWVFWLSGAAAITNALGGGVSCGGSNHVTYCGQLNALEAFAWIDWCFTTFALAIIILRGVASTRRGDGLRGQLVAA</sequence>
<gene>
    <name evidence="1" type="ORF">NM688_g8276</name>
</gene>
<dbReference type="Proteomes" id="UP001148662">
    <property type="component" value="Unassembled WGS sequence"/>
</dbReference>
<name>A0ACC1RV11_9APHY</name>
<evidence type="ECO:0000313" key="1">
    <source>
        <dbReference type="EMBL" id="KAJ3526322.1"/>
    </source>
</evidence>
<evidence type="ECO:0000313" key="2">
    <source>
        <dbReference type="Proteomes" id="UP001148662"/>
    </source>
</evidence>
<comment type="caution">
    <text evidence="1">The sequence shown here is derived from an EMBL/GenBank/DDBJ whole genome shotgun (WGS) entry which is preliminary data.</text>
</comment>
<protein>
    <submittedName>
        <fullName evidence="1">Uncharacterized protein</fullName>
    </submittedName>
</protein>
<dbReference type="EMBL" id="JANHOG010002175">
    <property type="protein sequence ID" value="KAJ3526322.1"/>
    <property type="molecule type" value="Genomic_DNA"/>
</dbReference>
<proteinExistence type="predicted"/>